<evidence type="ECO:0000256" key="2">
    <source>
        <dbReference type="SAM" id="SignalP"/>
    </source>
</evidence>
<evidence type="ECO:0000256" key="1">
    <source>
        <dbReference type="SAM" id="MobiDB-lite"/>
    </source>
</evidence>
<feature type="compositionally biased region" description="Basic and acidic residues" evidence="1">
    <location>
        <begin position="286"/>
        <end position="295"/>
    </location>
</feature>
<feature type="compositionally biased region" description="Basic and acidic residues" evidence="1">
    <location>
        <begin position="130"/>
        <end position="178"/>
    </location>
</feature>
<evidence type="ECO:0000313" key="3">
    <source>
        <dbReference type="EMBL" id="OAL09913.1"/>
    </source>
</evidence>
<feature type="compositionally biased region" description="Acidic residues" evidence="1">
    <location>
        <begin position="186"/>
        <end position="201"/>
    </location>
</feature>
<feature type="chain" id="PRO_5008394684" evidence="2">
    <location>
        <begin position="23"/>
        <end position="341"/>
    </location>
</feature>
<reference evidence="4" key="1">
    <citation type="submission" date="2016-04" db="EMBL/GenBank/DDBJ databases">
        <authorList>
            <person name="Quiroz-Castaneda R.E."/>
            <person name="Martinez-Ocampo F."/>
        </authorList>
    </citation>
    <scope>NUCLEOTIDE SEQUENCE [LARGE SCALE GENOMIC DNA]</scope>
    <source>
        <strain evidence="4">INIFAP01</strain>
    </source>
</reference>
<protein>
    <submittedName>
        <fullName evidence="3">Uncharacterized protein</fullName>
    </submittedName>
</protein>
<gene>
    <name evidence="3" type="ORF">A6V39_03310</name>
</gene>
<dbReference type="STRING" id="432608.A6V39_03310"/>
<keyword evidence="2" id="KW-0732">Signal</keyword>
<dbReference type="AlphaFoldDB" id="A0A1A9QBS9"/>
<feature type="compositionally biased region" description="Polar residues" evidence="1">
    <location>
        <begin position="111"/>
        <end position="128"/>
    </location>
</feature>
<organism evidence="3 4">
    <name type="scientific">Candidatus Mycoplasma haematobovis</name>
    <dbReference type="NCBI Taxonomy" id="432608"/>
    <lineage>
        <taxon>Bacteria</taxon>
        <taxon>Bacillati</taxon>
        <taxon>Mycoplasmatota</taxon>
        <taxon>Mollicutes</taxon>
        <taxon>Mycoplasmataceae</taxon>
        <taxon>Mycoplasma</taxon>
    </lineage>
</organism>
<feature type="compositionally biased region" description="Basic and acidic residues" evidence="1">
    <location>
        <begin position="68"/>
        <end position="93"/>
    </location>
</feature>
<feature type="compositionally biased region" description="Acidic residues" evidence="1">
    <location>
        <begin position="95"/>
        <end position="108"/>
    </location>
</feature>
<proteinExistence type="predicted"/>
<evidence type="ECO:0000313" key="4">
    <source>
        <dbReference type="Proteomes" id="UP000077623"/>
    </source>
</evidence>
<dbReference type="Proteomes" id="UP000077623">
    <property type="component" value="Unassembled WGS sequence"/>
</dbReference>
<dbReference type="RefSeq" id="WP_187150300.1">
    <property type="nucleotide sequence ID" value="NZ_LWUJ01000012.1"/>
</dbReference>
<dbReference type="EMBL" id="LWUJ01000012">
    <property type="protein sequence ID" value="OAL09913.1"/>
    <property type="molecule type" value="Genomic_DNA"/>
</dbReference>
<feature type="region of interest" description="Disordered" evidence="1">
    <location>
        <begin position="68"/>
        <end position="320"/>
    </location>
</feature>
<sequence>MLSFVKLLKVALPVATTTAATIATTFLVSFGKQDPKHIEENIDKGLDDFQKPSENFEDKKMYYSTKGKAEGLTKLNDEQAEKLAQQLEEKGDGTEPIDLDAIPEEAPEGESQATKHPSMDTPKNNLLQKQELDLTGKSTSDDDSRPQESELSKSSEKKDESMDALGAKEDGKNDDLDSKQSANEDNVGDSDAGAEGDDVQNDDQTVPIQKAENKSSDSSEDLGNSKIESGGDEVKEPNLQQESEGTLNLQQSQREDESQQVGGSEEKSKNGEKSESKEGLSASGPKLDEGKEGHNNIDSGHGTDDVNGSPHMPSEEELKTLLGLEAELAFVKSGLEDMLNS</sequence>
<feature type="signal peptide" evidence="2">
    <location>
        <begin position="1"/>
        <end position="22"/>
    </location>
</feature>
<feature type="compositionally biased region" description="Basic and acidic residues" evidence="1">
    <location>
        <begin position="264"/>
        <end position="278"/>
    </location>
</feature>
<keyword evidence="4" id="KW-1185">Reference proteome</keyword>
<comment type="caution">
    <text evidence="3">The sequence shown here is derived from an EMBL/GenBank/DDBJ whole genome shotgun (WGS) entry which is preliminary data.</text>
</comment>
<accession>A0A1A9QBS9</accession>
<name>A0A1A9QBS9_9MOLU</name>
<feature type="compositionally biased region" description="Polar residues" evidence="1">
    <location>
        <begin position="238"/>
        <end position="252"/>
    </location>
</feature>